<dbReference type="EMBL" id="BEXD01000561">
    <property type="protein sequence ID" value="GBB88508.1"/>
    <property type="molecule type" value="Genomic_DNA"/>
</dbReference>
<dbReference type="InterPro" id="IPR051681">
    <property type="entry name" value="Ser/Thr_Kinases-Pseudokinases"/>
</dbReference>
<dbReference type="Gene3D" id="3.30.200.20">
    <property type="entry name" value="Phosphorylase Kinase, domain 1"/>
    <property type="match status" value="1"/>
</dbReference>
<evidence type="ECO:0000256" key="1">
    <source>
        <dbReference type="ARBA" id="ARBA00022741"/>
    </source>
</evidence>
<evidence type="ECO:0000256" key="3">
    <source>
        <dbReference type="SAM" id="MobiDB-lite"/>
    </source>
</evidence>
<gene>
    <name evidence="5" type="ORF">RclHR1_15020001</name>
</gene>
<evidence type="ECO:0000313" key="6">
    <source>
        <dbReference type="Proteomes" id="UP000247702"/>
    </source>
</evidence>
<keyword evidence="1" id="KW-0547">Nucleotide-binding</keyword>
<dbReference type="Gene3D" id="1.10.510.10">
    <property type="entry name" value="Transferase(Phosphotransferase) domain 1"/>
    <property type="match status" value="1"/>
</dbReference>
<feature type="domain" description="Protein kinase" evidence="4">
    <location>
        <begin position="137"/>
        <end position="404"/>
    </location>
</feature>
<dbReference type="Pfam" id="PF07714">
    <property type="entry name" value="PK_Tyr_Ser-Thr"/>
    <property type="match status" value="1"/>
</dbReference>
<dbReference type="GO" id="GO:0097527">
    <property type="term" value="P:necroptotic signaling pathway"/>
    <property type="evidence" value="ECO:0007669"/>
    <property type="project" value="TreeGrafter"/>
</dbReference>
<sequence>MNYIRPDLVIVAYNRSFALLDFNIQDTPEKKFEFMKQTILADKSLSSAEKLVAVRHINLTSDWHNVINNEGVKRICENCQEECLAVSYCENCIRNYLKQNFSNWTSENDNIDNLIQECQLETSDPEKIVEWIPYNNLENIKYLTKGGFSEIYIADWIDGSYIKWDNQEQQLIRNGTKKVILKKLENVENANRSWFDEGMSHLTISSKYNNIVKCHGLTRDPSDGNYMLVMKKMDIDLRKYLQQNYYEITWKKRIDIVFNVTEALSLIHDENAIHRDLHSGNILCYRHGQNFYISDLGFCGPVDRPINSIYGNLPYIAPEVISGKETTFESDIYSIAMLMWEISSGQPPFINFEHDCDLALKIINGMRPKVIPGTPLEYKKLMEQCWDADPTKRPNIEDLLHIFKDLPEPRNATEEEQEAYHSSQLSLSIPNKIEDIVSEQSVNQSKQNYFTITDDEIKGKSKRIYSEDGNEDLTDNKSKKIKFNNNNVEFQYIQRNYIDNDDIEEDVISNNPNFHSEDQDELEIPEDGF</sequence>
<feature type="region of interest" description="Disordered" evidence="3">
    <location>
        <begin position="508"/>
        <end position="529"/>
    </location>
</feature>
<dbReference type="SUPFAM" id="SSF56112">
    <property type="entry name" value="Protein kinase-like (PK-like)"/>
    <property type="match status" value="1"/>
</dbReference>
<dbReference type="InterPro" id="IPR000719">
    <property type="entry name" value="Prot_kinase_dom"/>
</dbReference>
<proteinExistence type="predicted"/>
<dbReference type="InterPro" id="IPR001245">
    <property type="entry name" value="Ser-Thr/Tyr_kinase_cat_dom"/>
</dbReference>
<keyword evidence="2" id="KW-0067">ATP-binding</keyword>
<feature type="compositionally biased region" description="Acidic residues" evidence="3">
    <location>
        <begin position="518"/>
        <end position="529"/>
    </location>
</feature>
<keyword evidence="6" id="KW-1185">Reference proteome</keyword>
<organism evidence="5 6">
    <name type="scientific">Rhizophagus clarus</name>
    <dbReference type="NCBI Taxonomy" id="94130"/>
    <lineage>
        <taxon>Eukaryota</taxon>
        <taxon>Fungi</taxon>
        <taxon>Fungi incertae sedis</taxon>
        <taxon>Mucoromycota</taxon>
        <taxon>Glomeromycotina</taxon>
        <taxon>Glomeromycetes</taxon>
        <taxon>Glomerales</taxon>
        <taxon>Glomeraceae</taxon>
        <taxon>Rhizophagus</taxon>
    </lineage>
</organism>
<evidence type="ECO:0000259" key="4">
    <source>
        <dbReference type="PROSITE" id="PS50011"/>
    </source>
</evidence>
<dbReference type="GO" id="GO:0004672">
    <property type="term" value="F:protein kinase activity"/>
    <property type="evidence" value="ECO:0007669"/>
    <property type="project" value="InterPro"/>
</dbReference>
<dbReference type="PANTHER" id="PTHR44329:SF298">
    <property type="entry name" value="MIXED LINEAGE KINASE DOMAIN-LIKE PROTEIN"/>
    <property type="match status" value="1"/>
</dbReference>
<evidence type="ECO:0000313" key="5">
    <source>
        <dbReference type="EMBL" id="GBB88508.1"/>
    </source>
</evidence>
<dbReference type="GO" id="GO:0005524">
    <property type="term" value="F:ATP binding"/>
    <property type="evidence" value="ECO:0007669"/>
    <property type="project" value="UniProtKB-KW"/>
</dbReference>
<dbReference type="PROSITE" id="PS50011">
    <property type="entry name" value="PROTEIN_KINASE_DOM"/>
    <property type="match status" value="1"/>
</dbReference>
<protein>
    <recommendedName>
        <fullName evidence="4">Protein kinase domain-containing protein</fullName>
    </recommendedName>
</protein>
<name>A0A2Z6R704_9GLOM</name>
<evidence type="ECO:0000256" key="2">
    <source>
        <dbReference type="ARBA" id="ARBA00022840"/>
    </source>
</evidence>
<dbReference type="Proteomes" id="UP000247702">
    <property type="component" value="Unassembled WGS sequence"/>
</dbReference>
<accession>A0A2Z6R704</accession>
<dbReference type="PANTHER" id="PTHR44329">
    <property type="entry name" value="SERINE/THREONINE-PROTEIN KINASE TNNI3K-RELATED"/>
    <property type="match status" value="1"/>
</dbReference>
<dbReference type="InterPro" id="IPR011009">
    <property type="entry name" value="Kinase-like_dom_sf"/>
</dbReference>
<dbReference type="AlphaFoldDB" id="A0A2Z6R704"/>
<comment type="caution">
    <text evidence="5">The sequence shown here is derived from an EMBL/GenBank/DDBJ whole genome shotgun (WGS) entry which is preliminary data.</text>
</comment>
<reference evidence="5 6" key="1">
    <citation type="submission" date="2017-11" db="EMBL/GenBank/DDBJ databases">
        <title>The genome of Rhizophagus clarus HR1 reveals common genetic basis of auxotrophy among arbuscular mycorrhizal fungi.</title>
        <authorList>
            <person name="Kobayashi Y."/>
        </authorList>
    </citation>
    <scope>NUCLEOTIDE SEQUENCE [LARGE SCALE GENOMIC DNA]</scope>
    <source>
        <strain evidence="5 6">HR1</strain>
    </source>
</reference>